<organism evidence="2 3">
    <name type="scientific">Altererythrobacter litoralis</name>
    <dbReference type="NCBI Taxonomy" id="3113904"/>
    <lineage>
        <taxon>Bacteria</taxon>
        <taxon>Pseudomonadati</taxon>
        <taxon>Pseudomonadota</taxon>
        <taxon>Alphaproteobacteria</taxon>
        <taxon>Sphingomonadales</taxon>
        <taxon>Erythrobacteraceae</taxon>
        <taxon>Altererythrobacter</taxon>
    </lineage>
</organism>
<dbReference type="SMART" id="SM00028">
    <property type="entry name" value="TPR"/>
    <property type="match status" value="1"/>
</dbReference>
<dbReference type="PROSITE" id="PS50005">
    <property type="entry name" value="TPR"/>
    <property type="match status" value="1"/>
</dbReference>
<dbReference type="InterPro" id="IPR011990">
    <property type="entry name" value="TPR-like_helical_dom_sf"/>
</dbReference>
<dbReference type="PROSITE" id="PS51257">
    <property type="entry name" value="PROKAR_LIPOPROTEIN"/>
    <property type="match status" value="1"/>
</dbReference>
<dbReference type="RefSeq" id="WP_354144376.1">
    <property type="nucleotide sequence ID" value="NZ_JAZDQV010000004.1"/>
</dbReference>
<evidence type="ECO:0008006" key="4">
    <source>
        <dbReference type="Google" id="ProtNLM"/>
    </source>
</evidence>
<dbReference type="SUPFAM" id="SSF48452">
    <property type="entry name" value="TPR-like"/>
    <property type="match status" value="1"/>
</dbReference>
<evidence type="ECO:0000313" key="2">
    <source>
        <dbReference type="EMBL" id="MEE1877274.1"/>
    </source>
</evidence>
<proteinExistence type="predicted"/>
<dbReference type="Gene3D" id="1.25.40.10">
    <property type="entry name" value="Tetratricopeptide repeat domain"/>
    <property type="match status" value="1"/>
</dbReference>
<dbReference type="InterPro" id="IPR019734">
    <property type="entry name" value="TPR_rpt"/>
</dbReference>
<dbReference type="Pfam" id="PF13432">
    <property type="entry name" value="TPR_16"/>
    <property type="match status" value="1"/>
</dbReference>
<sequence>MRHTIRTASCIAAALALGGCQSFISSLGFGLKDSAETERRAEIFGGDELEKGKLALKQGNITIAIQQFRLAALNEQYAADAFNGLGIAYAQLGRADLAARYFRTAVELGTDNPKYAANLARFYQSPLGNTPAALAMREREAEAILAQAEQAAAAQGLTGVPADANVAANSAVTVMQPHAEVTRTSPRELHIATAQATAQPVPAAEAPVQAVAARGGTAQSRITLVGRANQPQPQAEKPKGPVRIIVSRGGGRWASRPRAASYPVRIALKRDD</sequence>
<comment type="caution">
    <text evidence="2">The sequence shown here is derived from an EMBL/GenBank/DDBJ whole genome shotgun (WGS) entry which is preliminary data.</text>
</comment>
<accession>A0ABU7GE39</accession>
<dbReference type="EMBL" id="JAZDQV010000004">
    <property type="protein sequence ID" value="MEE1877274.1"/>
    <property type="molecule type" value="Genomic_DNA"/>
</dbReference>
<keyword evidence="1" id="KW-0802">TPR repeat</keyword>
<keyword evidence="3" id="KW-1185">Reference proteome</keyword>
<evidence type="ECO:0000256" key="1">
    <source>
        <dbReference type="PROSITE-ProRule" id="PRU00339"/>
    </source>
</evidence>
<protein>
    <recommendedName>
        <fullName evidence="4">Tetratricopeptide repeat protein</fullName>
    </recommendedName>
</protein>
<name>A0ABU7GE39_9SPHN</name>
<evidence type="ECO:0000313" key="3">
    <source>
        <dbReference type="Proteomes" id="UP001343492"/>
    </source>
</evidence>
<feature type="repeat" description="TPR" evidence="1">
    <location>
        <begin position="79"/>
        <end position="112"/>
    </location>
</feature>
<dbReference type="Proteomes" id="UP001343492">
    <property type="component" value="Unassembled WGS sequence"/>
</dbReference>
<reference evidence="2 3" key="1">
    <citation type="submission" date="2024-01" db="EMBL/GenBank/DDBJ databases">
        <title>The genome sequence of Erythrobacteraceae sp. strain 1XM1-14.</title>
        <authorList>
            <person name="Liu Y."/>
        </authorList>
    </citation>
    <scope>NUCLEOTIDE SEQUENCE [LARGE SCALE GENOMIC DNA]</scope>
    <source>
        <strain evidence="2 3">1XM1-14</strain>
    </source>
</reference>
<gene>
    <name evidence="2" type="ORF">VRS74_06195</name>
</gene>